<dbReference type="InterPro" id="IPR043502">
    <property type="entry name" value="DNA/RNA_pol_sf"/>
</dbReference>
<keyword evidence="6" id="KW-0695">RNA-directed DNA polymerase</keyword>
<evidence type="ECO:0000256" key="8">
    <source>
        <dbReference type="ARBA" id="ARBA00034120"/>
    </source>
</evidence>
<evidence type="ECO:0000256" key="3">
    <source>
        <dbReference type="ARBA" id="ARBA00022695"/>
    </source>
</evidence>
<dbReference type="EMBL" id="CAKLPZ010000001">
    <property type="protein sequence ID" value="CAH0999054.1"/>
    <property type="molecule type" value="Genomic_DNA"/>
</dbReference>
<evidence type="ECO:0000256" key="5">
    <source>
        <dbReference type="ARBA" id="ARBA00022842"/>
    </source>
</evidence>
<sequence length="390" mass="45080">MNITPEQVKQITTQLAAVETKTDLAALLSEAQNILHGKTCKPITATAFAYHMNPYMNKNRYRNFTIKKKSGGARVIYAPTNDLKAILRALNLILQCMYTPARVVTGFVPGRSIVDNAKCHIGHRYVYNIDVKDFFHSFDRNRVKLAFMYAPFNLRDKREPLAFFLASLCTQAFRFPGEVVKAILVQGSPTSPTLTNIICATLDRRLTGLARRFGVTYSRYADDITFSSEHCPYNREDFQRELLRIIEGQGLTLNPDKTRLQNLAHRQEVTGLIVNEKVNVRRRYVKQLRMYLYYLEKYGFYKAEAIFLRDYLADRKHNVKGNPQMLNVLGGKLDFLRMVKGQEDSTYISLLQRFQRFDFRPTKISKTLDAWEMGGIKEGMKIYYGQDKEK</sequence>
<dbReference type="PANTHER" id="PTHR34047">
    <property type="entry name" value="NUCLEAR INTRON MATURASE 1, MITOCHONDRIAL-RELATED"/>
    <property type="match status" value="1"/>
</dbReference>
<reference evidence="11" key="1">
    <citation type="submission" date="2021-12" db="EMBL/GenBank/DDBJ databases">
        <authorList>
            <person name="Rodrigo-Torres L."/>
            <person name="Arahal R. D."/>
            <person name="Lucena T."/>
        </authorList>
    </citation>
    <scope>NUCLEOTIDE SEQUENCE</scope>
    <source>
        <strain evidence="11">CECT 8419</strain>
    </source>
</reference>
<dbReference type="CDD" id="cd03487">
    <property type="entry name" value="RT_Bac_retron_II"/>
    <property type="match status" value="1"/>
</dbReference>
<evidence type="ECO:0000256" key="7">
    <source>
        <dbReference type="ARBA" id="ARBA00023118"/>
    </source>
</evidence>
<evidence type="ECO:0000259" key="10">
    <source>
        <dbReference type="PROSITE" id="PS50878"/>
    </source>
</evidence>
<dbReference type="RefSeq" id="WP_238749251.1">
    <property type="nucleotide sequence ID" value="NZ_CAKLPZ010000001.1"/>
</dbReference>
<evidence type="ECO:0000313" key="12">
    <source>
        <dbReference type="Proteomes" id="UP000837803"/>
    </source>
</evidence>
<dbReference type="Pfam" id="PF00078">
    <property type="entry name" value="RVT_1"/>
    <property type="match status" value="1"/>
</dbReference>
<evidence type="ECO:0000256" key="1">
    <source>
        <dbReference type="ARBA" id="ARBA00012493"/>
    </source>
</evidence>
<keyword evidence="12" id="KW-1185">Reference proteome</keyword>
<keyword evidence="4" id="KW-0479">Metal-binding</keyword>
<comment type="catalytic activity">
    <reaction evidence="9">
        <text>DNA(n) + a 2'-deoxyribonucleoside 5'-triphosphate = DNA(n+1) + diphosphate</text>
        <dbReference type="Rhea" id="RHEA:22508"/>
        <dbReference type="Rhea" id="RHEA-COMP:17339"/>
        <dbReference type="Rhea" id="RHEA-COMP:17340"/>
        <dbReference type="ChEBI" id="CHEBI:33019"/>
        <dbReference type="ChEBI" id="CHEBI:61560"/>
        <dbReference type="ChEBI" id="CHEBI:173112"/>
        <dbReference type="EC" id="2.7.7.49"/>
    </reaction>
</comment>
<organism evidence="11 12">
    <name type="scientific">Neolewinella maritima</name>
    <dbReference type="NCBI Taxonomy" id="1383882"/>
    <lineage>
        <taxon>Bacteria</taxon>
        <taxon>Pseudomonadati</taxon>
        <taxon>Bacteroidota</taxon>
        <taxon>Saprospiria</taxon>
        <taxon>Saprospirales</taxon>
        <taxon>Lewinellaceae</taxon>
        <taxon>Neolewinella</taxon>
    </lineage>
</organism>
<dbReference type="EC" id="2.7.7.49" evidence="1"/>
<evidence type="ECO:0000256" key="6">
    <source>
        <dbReference type="ARBA" id="ARBA00022918"/>
    </source>
</evidence>
<keyword evidence="7" id="KW-0051">Antiviral defense</keyword>
<dbReference type="Proteomes" id="UP000837803">
    <property type="component" value="Unassembled WGS sequence"/>
</dbReference>
<dbReference type="PRINTS" id="PR00866">
    <property type="entry name" value="RNADNAPOLMS"/>
</dbReference>
<keyword evidence="2" id="KW-0808">Transferase</keyword>
<keyword evidence="3" id="KW-0548">Nucleotidyltransferase</keyword>
<dbReference type="InterPro" id="IPR000477">
    <property type="entry name" value="RT_dom"/>
</dbReference>
<name>A0ABM9AX76_9BACT</name>
<proteinExistence type="inferred from homology"/>
<dbReference type="SUPFAM" id="SSF56672">
    <property type="entry name" value="DNA/RNA polymerases"/>
    <property type="match status" value="1"/>
</dbReference>
<protein>
    <recommendedName>
        <fullName evidence="1">RNA-directed DNA polymerase</fullName>
        <ecNumber evidence="1">2.7.7.49</ecNumber>
    </recommendedName>
</protein>
<evidence type="ECO:0000313" key="11">
    <source>
        <dbReference type="EMBL" id="CAH0999054.1"/>
    </source>
</evidence>
<accession>A0ABM9AX76</accession>
<dbReference type="PANTHER" id="PTHR34047:SF7">
    <property type="entry name" value="RNA-DIRECTED DNA POLYMERASE"/>
    <property type="match status" value="1"/>
</dbReference>
<gene>
    <name evidence="11" type="ORF">LEM8419_00349</name>
</gene>
<comment type="similarity">
    <text evidence="8">Belongs to the bacterial reverse transcriptase family.</text>
</comment>
<evidence type="ECO:0000256" key="2">
    <source>
        <dbReference type="ARBA" id="ARBA00022679"/>
    </source>
</evidence>
<keyword evidence="5" id="KW-0460">Magnesium</keyword>
<feature type="domain" description="Reverse transcriptase" evidence="10">
    <location>
        <begin position="1"/>
        <end position="274"/>
    </location>
</feature>
<dbReference type="InterPro" id="IPR000123">
    <property type="entry name" value="Reverse_transcriptase_msDNA"/>
</dbReference>
<dbReference type="PROSITE" id="PS50878">
    <property type="entry name" value="RT_POL"/>
    <property type="match status" value="1"/>
</dbReference>
<evidence type="ECO:0000256" key="4">
    <source>
        <dbReference type="ARBA" id="ARBA00022723"/>
    </source>
</evidence>
<dbReference type="InterPro" id="IPR051083">
    <property type="entry name" value="GrpII_Intron_Splice-Mob/Def"/>
</dbReference>
<comment type="caution">
    <text evidence="11">The sequence shown here is derived from an EMBL/GenBank/DDBJ whole genome shotgun (WGS) entry which is preliminary data.</text>
</comment>
<evidence type="ECO:0000256" key="9">
    <source>
        <dbReference type="ARBA" id="ARBA00048173"/>
    </source>
</evidence>